<dbReference type="RefSeq" id="WP_179725129.1">
    <property type="nucleotide sequence ID" value="NZ_BAABEF010000001.1"/>
</dbReference>
<dbReference type="PRINTS" id="PR00455">
    <property type="entry name" value="HTHTETR"/>
</dbReference>
<protein>
    <submittedName>
        <fullName evidence="6">AcrR family transcriptional regulator</fullName>
    </submittedName>
</protein>
<dbReference type="Pfam" id="PF00440">
    <property type="entry name" value="TetR_N"/>
    <property type="match status" value="1"/>
</dbReference>
<evidence type="ECO:0000256" key="4">
    <source>
        <dbReference type="PROSITE-ProRule" id="PRU00335"/>
    </source>
</evidence>
<dbReference type="InterPro" id="IPR001647">
    <property type="entry name" value="HTH_TetR"/>
</dbReference>
<keyword evidence="3" id="KW-0804">Transcription</keyword>
<feature type="DNA-binding region" description="H-T-H motif" evidence="4">
    <location>
        <begin position="36"/>
        <end position="55"/>
    </location>
</feature>
<keyword evidence="1" id="KW-0805">Transcription regulation</keyword>
<dbReference type="InterPro" id="IPR036271">
    <property type="entry name" value="Tet_transcr_reg_TetR-rel_C_sf"/>
</dbReference>
<dbReference type="PROSITE" id="PS50977">
    <property type="entry name" value="HTH_TETR_2"/>
    <property type="match status" value="1"/>
</dbReference>
<name>A0A852RLE7_9ACTN</name>
<reference evidence="6 7" key="1">
    <citation type="submission" date="2020-07" db="EMBL/GenBank/DDBJ databases">
        <title>Sequencing the genomes of 1000 actinobacteria strains.</title>
        <authorList>
            <person name="Klenk H.-P."/>
        </authorList>
    </citation>
    <scope>NUCLEOTIDE SEQUENCE [LARGE SCALE GENOMIC DNA]</scope>
    <source>
        <strain evidence="6 7">DSM 19082</strain>
    </source>
</reference>
<evidence type="ECO:0000313" key="7">
    <source>
        <dbReference type="Proteomes" id="UP000582231"/>
    </source>
</evidence>
<dbReference type="Gene3D" id="1.10.10.60">
    <property type="entry name" value="Homeodomain-like"/>
    <property type="match status" value="1"/>
</dbReference>
<comment type="caution">
    <text evidence="6">The sequence shown here is derived from an EMBL/GenBank/DDBJ whole genome shotgun (WGS) entry which is preliminary data.</text>
</comment>
<organism evidence="6 7">
    <name type="scientific">Nocardioides kongjuensis</name>
    <dbReference type="NCBI Taxonomy" id="349522"/>
    <lineage>
        <taxon>Bacteria</taxon>
        <taxon>Bacillati</taxon>
        <taxon>Actinomycetota</taxon>
        <taxon>Actinomycetes</taxon>
        <taxon>Propionibacteriales</taxon>
        <taxon>Nocardioidaceae</taxon>
        <taxon>Nocardioides</taxon>
    </lineage>
</organism>
<keyword evidence="2 4" id="KW-0238">DNA-binding</keyword>
<dbReference type="SUPFAM" id="SSF46689">
    <property type="entry name" value="Homeodomain-like"/>
    <property type="match status" value="1"/>
</dbReference>
<dbReference type="SUPFAM" id="SSF48498">
    <property type="entry name" value="Tetracyclin repressor-like, C-terminal domain"/>
    <property type="match status" value="1"/>
</dbReference>
<evidence type="ECO:0000259" key="5">
    <source>
        <dbReference type="PROSITE" id="PS50977"/>
    </source>
</evidence>
<evidence type="ECO:0000256" key="2">
    <source>
        <dbReference type="ARBA" id="ARBA00023125"/>
    </source>
</evidence>
<dbReference type="AlphaFoldDB" id="A0A852RLE7"/>
<dbReference type="GO" id="GO:0000976">
    <property type="term" value="F:transcription cis-regulatory region binding"/>
    <property type="evidence" value="ECO:0007669"/>
    <property type="project" value="TreeGrafter"/>
</dbReference>
<dbReference type="PANTHER" id="PTHR30055">
    <property type="entry name" value="HTH-TYPE TRANSCRIPTIONAL REGULATOR RUTR"/>
    <property type="match status" value="1"/>
</dbReference>
<accession>A0A852RLE7</accession>
<evidence type="ECO:0000256" key="1">
    <source>
        <dbReference type="ARBA" id="ARBA00023015"/>
    </source>
</evidence>
<dbReference type="Proteomes" id="UP000582231">
    <property type="component" value="Unassembled WGS sequence"/>
</dbReference>
<dbReference type="PANTHER" id="PTHR30055:SF240">
    <property type="entry name" value="HTH-TYPE TRANSCRIPTIONAL REGULATOR ACRR"/>
    <property type="match status" value="1"/>
</dbReference>
<dbReference type="GO" id="GO:0003700">
    <property type="term" value="F:DNA-binding transcription factor activity"/>
    <property type="evidence" value="ECO:0007669"/>
    <property type="project" value="TreeGrafter"/>
</dbReference>
<dbReference type="Pfam" id="PF17932">
    <property type="entry name" value="TetR_C_24"/>
    <property type="match status" value="1"/>
</dbReference>
<feature type="domain" description="HTH tetR-type" evidence="5">
    <location>
        <begin position="13"/>
        <end position="73"/>
    </location>
</feature>
<proteinExistence type="predicted"/>
<dbReference type="InterPro" id="IPR041490">
    <property type="entry name" value="KstR2_TetR_C"/>
</dbReference>
<dbReference type="EMBL" id="JACCBF010000001">
    <property type="protein sequence ID" value="NYD28884.1"/>
    <property type="molecule type" value="Genomic_DNA"/>
</dbReference>
<evidence type="ECO:0000313" key="6">
    <source>
        <dbReference type="EMBL" id="NYD28884.1"/>
    </source>
</evidence>
<dbReference type="InterPro" id="IPR050109">
    <property type="entry name" value="HTH-type_TetR-like_transc_reg"/>
</dbReference>
<keyword evidence="7" id="KW-1185">Reference proteome</keyword>
<gene>
    <name evidence="6" type="ORF">BJ958_000430</name>
</gene>
<sequence>MTVDEQERTESPRSKRRMILDAAIDNFGGVGFEHTKWATIADEVGIGQTALYHYFESKVHCLLTIMSTELERSLERTRTVTAGVDDPGEKIRVAVAAAFDVTQREALQARILMSHQDLLVGERSSKREEAERQRARELVREIEHEWAGLIKAATTARRRRKDDQIVLARLMLGMINSVWRWYRPEGAHSLEEISGVVVDSCARLID</sequence>
<dbReference type="InterPro" id="IPR009057">
    <property type="entry name" value="Homeodomain-like_sf"/>
</dbReference>
<evidence type="ECO:0000256" key="3">
    <source>
        <dbReference type="ARBA" id="ARBA00023163"/>
    </source>
</evidence>
<dbReference type="Gene3D" id="1.10.357.10">
    <property type="entry name" value="Tetracycline Repressor, domain 2"/>
    <property type="match status" value="1"/>
</dbReference>